<reference evidence="1 2" key="1">
    <citation type="journal article" date="2024" name="Commun. Biol.">
        <title>Comparative genomic analysis of thermophilic fungi reveals convergent evolutionary adaptations and gene losses.</title>
        <authorList>
            <person name="Steindorff A.S."/>
            <person name="Aguilar-Pontes M.V."/>
            <person name="Robinson A.J."/>
            <person name="Andreopoulos B."/>
            <person name="LaButti K."/>
            <person name="Kuo A."/>
            <person name="Mondo S."/>
            <person name="Riley R."/>
            <person name="Otillar R."/>
            <person name="Haridas S."/>
            <person name="Lipzen A."/>
            <person name="Grimwood J."/>
            <person name="Schmutz J."/>
            <person name="Clum A."/>
            <person name="Reid I.D."/>
            <person name="Moisan M.C."/>
            <person name="Butler G."/>
            <person name="Nguyen T.T.M."/>
            <person name="Dewar K."/>
            <person name="Conant G."/>
            <person name="Drula E."/>
            <person name="Henrissat B."/>
            <person name="Hansel C."/>
            <person name="Singer S."/>
            <person name="Hutchinson M.I."/>
            <person name="de Vries R.P."/>
            <person name="Natvig D.O."/>
            <person name="Powell A.J."/>
            <person name="Tsang A."/>
            <person name="Grigoriev I.V."/>
        </authorList>
    </citation>
    <scope>NUCLEOTIDE SEQUENCE [LARGE SCALE GENOMIC DNA]</scope>
    <source>
        <strain evidence="1 2">CBS 494.80</strain>
    </source>
</reference>
<evidence type="ECO:0000313" key="2">
    <source>
        <dbReference type="Proteomes" id="UP001595075"/>
    </source>
</evidence>
<dbReference type="EMBL" id="JAZHXI010000004">
    <property type="protein sequence ID" value="KAL2072004.1"/>
    <property type="molecule type" value="Genomic_DNA"/>
</dbReference>
<dbReference type="InterPro" id="IPR032710">
    <property type="entry name" value="NTF2-like_dom_sf"/>
</dbReference>
<dbReference type="SUPFAM" id="SSF54427">
    <property type="entry name" value="NTF2-like"/>
    <property type="match status" value="1"/>
</dbReference>
<accession>A0ABR4CSF0</accession>
<dbReference type="Gene3D" id="3.10.450.50">
    <property type="match status" value="1"/>
</dbReference>
<proteinExistence type="predicted"/>
<protein>
    <recommendedName>
        <fullName evidence="3">SnoaL-like domain-containing protein</fullName>
    </recommendedName>
</protein>
<keyword evidence="2" id="KW-1185">Reference proteome</keyword>
<evidence type="ECO:0000313" key="1">
    <source>
        <dbReference type="EMBL" id="KAL2072004.1"/>
    </source>
</evidence>
<sequence length="154" mass="16560">MALANTIWPSDLVTPPELKQWLADFYETVDSKADNSGTKLAALFTDDGIMHGMSGQVAGKEAIAASRKSAWTAIASRKHVVVCVYAGAKDFSSILIIGNLVAGLHNGNQIDVEFIAQVDLDGVVQERPRATLYKVWGRTVGKSDVFVAAHVCSR</sequence>
<evidence type="ECO:0008006" key="3">
    <source>
        <dbReference type="Google" id="ProtNLM"/>
    </source>
</evidence>
<name>A0ABR4CSF0_9HELO</name>
<comment type="caution">
    <text evidence="1">The sequence shown here is derived from an EMBL/GenBank/DDBJ whole genome shotgun (WGS) entry which is preliminary data.</text>
</comment>
<dbReference type="Proteomes" id="UP001595075">
    <property type="component" value="Unassembled WGS sequence"/>
</dbReference>
<organism evidence="1 2">
    <name type="scientific">Oculimacula yallundae</name>
    <dbReference type="NCBI Taxonomy" id="86028"/>
    <lineage>
        <taxon>Eukaryota</taxon>
        <taxon>Fungi</taxon>
        <taxon>Dikarya</taxon>
        <taxon>Ascomycota</taxon>
        <taxon>Pezizomycotina</taxon>
        <taxon>Leotiomycetes</taxon>
        <taxon>Helotiales</taxon>
        <taxon>Ploettnerulaceae</taxon>
        <taxon>Oculimacula</taxon>
    </lineage>
</organism>
<gene>
    <name evidence="1" type="ORF">VTL71DRAFT_11347</name>
</gene>